<feature type="transmembrane region" description="Helical" evidence="1">
    <location>
        <begin position="102"/>
        <end position="118"/>
    </location>
</feature>
<evidence type="ECO:0000313" key="2">
    <source>
        <dbReference type="EMBL" id="OEF23136.1"/>
    </source>
</evidence>
<organism evidence="2 3">
    <name type="scientific">Vibrio rumoiensis 1S-45</name>
    <dbReference type="NCBI Taxonomy" id="1188252"/>
    <lineage>
        <taxon>Bacteria</taxon>
        <taxon>Pseudomonadati</taxon>
        <taxon>Pseudomonadota</taxon>
        <taxon>Gammaproteobacteria</taxon>
        <taxon>Vibrionales</taxon>
        <taxon>Vibrionaceae</taxon>
        <taxon>Vibrio</taxon>
    </lineage>
</organism>
<accession>A0A1E5DZQ1</accession>
<evidence type="ECO:0000256" key="1">
    <source>
        <dbReference type="SAM" id="Phobius"/>
    </source>
</evidence>
<keyword evidence="1" id="KW-1133">Transmembrane helix</keyword>
<dbReference type="EMBL" id="AJYK02000099">
    <property type="protein sequence ID" value="OEF23136.1"/>
    <property type="molecule type" value="Genomic_DNA"/>
</dbReference>
<protein>
    <submittedName>
        <fullName evidence="2">Uncharacterized protein</fullName>
    </submittedName>
</protein>
<keyword evidence="1" id="KW-0472">Membrane</keyword>
<sequence length="184" mass="21287">MKLRLISSIFIFLSAYSPLAIILAIQDFNFDTWKFEHALIVFSLLGFAVLSCVVVIVAVNCIKTSSPPVNVIDISNRSGELVNYSIPYMISFFVMDLDNTNLLLSFLFFMLMMFVLTLKTHNIFINPILAIVGYNLYEVTYQRNNKQYQDFCLVKSPRLMVNEQCRMIELSERLFIITERNPKV</sequence>
<reference evidence="2 3" key="1">
    <citation type="journal article" date="2012" name="Science">
        <title>Ecological populations of bacteria act as socially cohesive units of antibiotic production and resistance.</title>
        <authorList>
            <person name="Cordero O.X."/>
            <person name="Wildschutte H."/>
            <person name="Kirkup B."/>
            <person name="Proehl S."/>
            <person name="Ngo L."/>
            <person name="Hussain F."/>
            <person name="Le Roux F."/>
            <person name="Mincer T."/>
            <person name="Polz M.F."/>
        </authorList>
    </citation>
    <scope>NUCLEOTIDE SEQUENCE [LARGE SCALE GENOMIC DNA]</scope>
    <source>
        <strain evidence="2 3">1S-45</strain>
    </source>
</reference>
<comment type="caution">
    <text evidence="2">The sequence shown here is derived from an EMBL/GenBank/DDBJ whole genome shotgun (WGS) entry which is preliminary data.</text>
</comment>
<keyword evidence="3" id="KW-1185">Reference proteome</keyword>
<feature type="transmembrane region" description="Helical" evidence="1">
    <location>
        <begin position="6"/>
        <end position="25"/>
    </location>
</feature>
<dbReference type="RefSeq" id="WP_017024957.1">
    <property type="nucleotide sequence ID" value="NZ_AJYK02000099.1"/>
</dbReference>
<proteinExistence type="predicted"/>
<dbReference type="OrthoDB" id="7594599at2"/>
<feature type="transmembrane region" description="Helical" evidence="1">
    <location>
        <begin position="37"/>
        <end position="59"/>
    </location>
</feature>
<dbReference type="Proteomes" id="UP000094070">
    <property type="component" value="Unassembled WGS sequence"/>
</dbReference>
<gene>
    <name evidence="2" type="ORF">A1QC_02710</name>
</gene>
<dbReference type="AlphaFoldDB" id="A0A1E5DZQ1"/>
<evidence type="ECO:0000313" key="3">
    <source>
        <dbReference type="Proteomes" id="UP000094070"/>
    </source>
</evidence>
<keyword evidence="1" id="KW-0812">Transmembrane</keyword>
<dbReference type="STRING" id="1188252.A1QC_02710"/>
<name>A0A1E5DZQ1_9VIBR</name>